<dbReference type="AlphaFoldDB" id="A0AAW9S0X5"/>
<dbReference type="Pfam" id="PF05222">
    <property type="entry name" value="AlaDh_PNT_N"/>
    <property type="match status" value="1"/>
</dbReference>
<dbReference type="GO" id="GO:0000286">
    <property type="term" value="F:alanine dehydrogenase activity"/>
    <property type="evidence" value="ECO:0007669"/>
    <property type="project" value="UniProtKB-EC"/>
</dbReference>
<comment type="similarity">
    <text evidence="1">Belongs to the AlaDH/PNT family.</text>
</comment>
<evidence type="ECO:0000259" key="6">
    <source>
        <dbReference type="SMART" id="SM01003"/>
    </source>
</evidence>
<comment type="caution">
    <text evidence="7">The sequence shown here is derived from an EMBL/GenBank/DDBJ whole genome shotgun (WGS) entry which is preliminary data.</text>
</comment>
<dbReference type="CDD" id="cd05305">
    <property type="entry name" value="L-AlaDH"/>
    <property type="match status" value="1"/>
</dbReference>
<keyword evidence="4" id="KW-0520">NAD</keyword>
<feature type="domain" description="Alanine dehydrogenase/pyridine nucleotide transhydrogenase NAD(H)-binding" evidence="5">
    <location>
        <begin position="184"/>
        <end position="333"/>
    </location>
</feature>
<evidence type="ECO:0000256" key="4">
    <source>
        <dbReference type="ARBA" id="ARBA00023027"/>
    </source>
</evidence>
<dbReference type="GO" id="GO:0005886">
    <property type="term" value="C:plasma membrane"/>
    <property type="evidence" value="ECO:0007669"/>
    <property type="project" value="TreeGrafter"/>
</dbReference>
<dbReference type="SMART" id="SM01002">
    <property type="entry name" value="AlaDh_PNT_C"/>
    <property type="match status" value="1"/>
</dbReference>
<name>A0AAW9S0X5_9BACT</name>
<dbReference type="SMART" id="SM01003">
    <property type="entry name" value="AlaDh_PNT_N"/>
    <property type="match status" value="1"/>
</dbReference>
<dbReference type="InterPro" id="IPR008141">
    <property type="entry name" value="Ala_DH"/>
</dbReference>
<evidence type="ECO:0000259" key="5">
    <source>
        <dbReference type="SMART" id="SM01002"/>
    </source>
</evidence>
<evidence type="ECO:0000256" key="1">
    <source>
        <dbReference type="ARBA" id="ARBA00005689"/>
    </source>
</evidence>
<dbReference type="Proteomes" id="UP001403385">
    <property type="component" value="Unassembled WGS sequence"/>
</dbReference>
<dbReference type="PANTHER" id="PTHR42795:SF1">
    <property type="entry name" value="ALANINE DEHYDROGENASE"/>
    <property type="match status" value="1"/>
</dbReference>
<dbReference type="SUPFAM" id="SSF51735">
    <property type="entry name" value="NAD(P)-binding Rossmann-fold domains"/>
    <property type="match status" value="1"/>
</dbReference>
<protein>
    <recommendedName>
        <fullName evidence="2">alanine dehydrogenase</fullName>
        <ecNumber evidence="2">1.4.1.1</ecNumber>
    </recommendedName>
</protein>
<proteinExistence type="inferred from homology"/>
<keyword evidence="3" id="KW-0560">Oxidoreductase</keyword>
<dbReference type="InterPro" id="IPR036291">
    <property type="entry name" value="NAD(P)-bd_dom_sf"/>
</dbReference>
<organism evidence="7 8">
    <name type="scientific">Rapidithrix thailandica</name>
    <dbReference type="NCBI Taxonomy" id="413964"/>
    <lineage>
        <taxon>Bacteria</taxon>
        <taxon>Pseudomonadati</taxon>
        <taxon>Bacteroidota</taxon>
        <taxon>Cytophagia</taxon>
        <taxon>Cytophagales</taxon>
        <taxon>Flammeovirgaceae</taxon>
        <taxon>Rapidithrix</taxon>
    </lineage>
</organism>
<dbReference type="RefSeq" id="WP_346819578.1">
    <property type="nucleotide sequence ID" value="NZ_JBDKWZ010000001.1"/>
</dbReference>
<dbReference type="PANTHER" id="PTHR42795">
    <property type="entry name" value="ALANINE DEHYDROGENASE"/>
    <property type="match status" value="1"/>
</dbReference>
<dbReference type="EMBL" id="JBDKWZ010000001">
    <property type="protein sequence ID" value="MEN7546796.1"/>
    <property type="molecule type" value="Genomic_DNA"/>
</dbReference>
<keyword evidence="8" id="KW-1185">Reference proteome</keyword>
<dbReference type="InterPro" id="IPR008143">
    <property type="entry name" value="Ala_DH/PNT_CS2"/>
</dbReference>
<evidence type="ECO:0000256" key="2">
    <source>
        <dbReference type="ARBA" id="ARBA00012897"/>
    </source>
</evidence>
<dbReference type="Gene3D" id="3.40.50.720">
    <property type="entry name" value="NAD(P)-binding Rossmann-like Domain"/>
    <property type="match status" value="2"/>
</dbReference>
<dbReference type="EC" id="1.4.1.1" evidence="2"/>
<dbReference type="InterPro" id="IPR007698">
    <property type="entry name" value="AlaDH/PNT_NAD(H)-bd"/>
</dbReference>
<evidence type="ECO:0000256" key="3">
    <source>
        <dbReference type="ARBA" id="ARBA00023002"/>
    </source>
</evidence>
<reference evidence="7 8" key="1">
    <citation type="submission" date="2024-04" db="EMBL/GenBank/DDBJ databases">
        <title>Novel genus in family Flammeovirgaceae.</title>
        <authorList>
            <person name="Nguyen T.H."/>
            <person name="Vuong T.Q."/>
            <person name="Le H."/>
            <person name="Kim S.-G."/>
        </authorList>
    </citation>
    <scope>NUCLEOTIDE SEQUENCE [LARGE SCALE GENOMIC DNA]</scope>
    <source>
        <strain evidence="7 8">JCM 23209</strain>
    </source>
</reference>
<sequence>MGNKKKGSFSEVAEEFYQYHPQETLEKEQGKHKNPISIGIPNELERYEKRLVLRPEAVAILVNNGYDVRVESGAGNSAKYTDREFSEAGAKIVYSAKEAFEVDIVLKISPPTLKEINYMKKGKTVFSALQLNTLPLEYIEALLDKDITALAFELIEDKVGGLPVVRAMSEIAGSTVMLIAAEQLSSLNEGKGIIMGGITGVPPTKVVVLGAGTVAEFAVRTAIGLGAEVMVFDNHIYKLRRLKESLGLHQLYTSTIDMLTLEEALADCDVAIGAIRAEEGVTPCVVTEEMVAKMKPDSVIIDVSIDQGGCFDTSECTTHVQPTYRKHGVIHYCVPNMASRVSRTATSAISNIFTPILSQIIELGGIDKMIFQNSWFAHGIYTYRRGVTNKLLANKFKLPFKDLELIIAASTSIGR</sequence>
<feature type="domain" description="Alanine dehydrogenase/pyridine nucleotide transhydrogenase N-terminal" evidence="6">
    <location>
        <begin position="39"/>
        <end position="172"/>
    </location>
</feature>
<dbReference type="GO" id="GO:0042853">
    <property type="term" value="P:L-alanine catabolic process"/>
    <property type="evidence" value="ECO:0007669"/>
    <property type="project" value="InterPro"/>
</dbReference>
<evidence type="ECO:0000313" key="7">
    <source>
        <dbReference type="EMBL" id="MEN7546796.1"/>
    </source>
</evidence>
<dbReference type="SUPFAM" id="SSF52283">
    <property type="entry name" value="Formate/glycerate dehydrogenase catalytic domain-like"/>
    <property type="match status" value="1"/>
</dbReference>
<dbReference type="InterPro" id="IPR007886">
    <property type="entry name" value="AlaDH/PNT_N"/>
</dbReference>
<gene>
    <name evidence="7" type="ORF">AAG747_02675</name>
</gene>
<evidence type="ECO:0000313" key="8">
    <source>
        <dbReference type="Proteomes" id="UP001403385"/>
    </source>
</evidence>
<dbReference type="PROSITE" id="PS00837">
    <property type="entry name" value="ALADH_PNT_2"/>
    <property type="match status" value="1"/>
</dbReference>
<dbReference type="Pfam" id="PF01262">
    <property type="entry name" value="AlaDh_PNT_C"/>
    <property type="match status" value="1"/>
</dbReference>
<accession>A0AAW9S0X5</accession>